<evidence type="ECO:0000256" key="4">
    <source>
        <dbReference type="PROSITE-ProRule" id="PRU00335"/>
    </source>
</evidence>
<feature type="DNA-binding region" description="H-T-H motif" evidence="4">
    <location>
        <begin position="36"/>
        <end position="55"/>
    </location>
</feature>
<dbReference type="Pfam" id="PF00440">
    <property type="entry name" value="TetR_N"/>
    <property type="match status" value="1"/>
</dbReference>
<dbReference type="PANTHER" id="PTHR30055:SF234">
    <property type="entry name" value="HTH-TYPE TRANSCRIPTIONAL REGULATOR BETI"/>
    <property type="match status" value="1"/>
</dbReference>
<evidence type="ECO:0000256" key="3">
    <source>
        <dbReference type="ARBA" id="ARBA00023163"/>
    </source>
</evidence>
<dbReference type="PROSITE" id="PS50977">
    <property type="entry name" value="HTH_TETR_2"/>
    <property type="match status" value="1"/>
</dbReference>
<sequence length="213" mass="23228">MTSDLGLRERKKQRTRQAISDAAIQLFLARGYDAVSVADVAAAAEVSKPTLFKYFRSKDELILDRIDDHRAEPAQVVRGRSAGESPLDALHRHQLRLLADRDPVTGISDRPQVIAFQRLLYNTESLANALLAYSIEGVELLRDALVEACGPGPHRVTAGLVANQILITTRRLGLDNWAQVAGGRTTEDLYPEAVAAVNHAYALLRGGVGDYCG</sequence>
<dbReference type="SUPFAM" id="SSF46689">
    <property type="entry name" value="Homeodomain-like"/>
    <property type="match status" value="1"/>
</dbReference>
<keyword evidence="2 4" id="KW-0238">DNA-binding</keyword>
<evidence type="ECO:0000313" key="6">
    <source>
        <dbReference type="EMBL" id="GAA1690316.1"/>
    </source>
</evidence>
<accession>A0ABN2HMI4</accession>
<dbReference type="Proteomes" id="UP001500618">
    <property type="component" value="Unassembled WGS sequence"/>
</dbReference>
<organism evidence="6 7">
    <name type="scientific">Fodinicola feengrottensis</name>
    <dbReference type="NCBI Taxonomy" id="435914"/>
    <lineage>
        <taxon>Bacteria</taxon>
        <taxon>Bacillati</taxon>
        <taxon>Actinomycetota</taxon>
        <taxon>Actinomycetes</taxon>
        <taxon>Mycobacteriales</taxon>
        <taxon>Fodinicola</taxon>
    </lineage>
</organism>
<protein>
    <submittedName>
        <fullName evidence="6">TetR family transcriptional regulator</fullName>
    </submittedName>
</protein>
<dbReference type="Gene3D" id="1.10.357.10">
    <property type="entry name" value="Tetracycline Repressor, domain 2"/>
    <property type="match status" value="1"/>
</dbReference>
<dbReference type="PANTHER" id="PTHR30055">
    <property type="entry name" value="HTH-TYPE TRANSCRIPTIONAL REGULATOR RUTR"/>
    <property type="match status" value="1"/>
</dbReference>
<keyword evidence="3" id="KW-0804">Transcription</keyword>
<keyword evidence="7" id="KW-1185">Reference proteome</keyword>
<dbReference type="PROSITE" id="PS01081">
    <property type="entry name" value="HTH_TETR_1"/>
    <property type="match status" value="1"/>
</dbReference>
<dbReference type="InterPro" id="IPR023772">
    <property type="entry name" value="DNA-bd_HTH_TetR-type_CS"/>
</dbReference>
<comment type="caution">
    <text evidence="6">The sequence shown here is derived from an EMBL/GenBank/DDBJ whole genome shotgun (WGS) entry which is preliminary data.</text>
</comment>
<evidence type="ECO:0000313" key="7">
    <source>
        <dbReference type="Proteomes" id="UP001500618"/>
    </source>
</evidence>
<feature type="domain" description="HTH tetR-type" evidence="5">
    <location>
        <begin position="13"/>
        <end position="73"/>
    </location>
</feature>
<reference evidence="6 7" key="1">
    <citation type="journal article" date="2019" name="Int. J. Syst. Evol. Microbiol.">
        <title>The Global Catalogue of Microorganisms (GCM) 10K type strain sequencing project: providing services to taxonomists for standard genome sequencing and annotation.</title>
        <authorList>
            <consortium name="The Broad Institute Genomics Platform"/>
            <consortium name="The Broad Institute Genome Sequencing Center for Infectious Disease"/>
            <person name="Wu L."/>
            <person name="Ma J."/>
        </authorList>
    </citation>
    <scope>NUCLEOTIDE SEQUENCE [LARGE SCALE GENOMIC DNA]</scope>
    <source>
        <strain evidence="6 7">JCM 14718</strain>
    </source>
</reference>
<evidence type="ECO:0000256" key="2">
    <source>
        <dbReference type="ARBA" id="ARBA00023125"/>
    </source>
</evidence>
<dbReference type="PRINTS" id="PR00455">
    <property type="entry name" value="HTHTETR"/>
</dbReference>
<dbReference type="InterPro" id="IPR009057">
    <property type="entry name" value="Homeodomain-like_sf"/>
</dbReference>
<evidence type="ECO:0000256" key="1">
    <source>
        <dbReference type="ARBA" id="ARBA00023015"/>
    </source>
</evidence>
<gene>
    <name evidence="6" type="ORF">GCM10009765_44710</name>
</gene>
<dbReference type="InterPro" id="IPR001647">
    <property type="entry name" value="HTH_TetR"/>
</dbReference>
<dbReference type="InterPro" id="IPR050109">
    <property type="entry name" value="HTH-type_TetR-like_transc_reg"/>
</dbReference>
<keyword evidence="1" id="KW-0805">Transcription regulation</keyword>
<dbReference type="EMBL" id="BAAANY010000017">
    <property type="protein sequence ID" value="GAA1690316.1"/>
    <property type="molecule type" value="Genomic_DNA"/>
</dbReference>
<evidence type="ECO:0000259" key="5">
    <source>
        <dbReference type="PROSITE" id="PS50977"/>
    </source>
</evidence>
<dbReference type="RefSeq" id="WP_163573433.1">
    <property type="nucleotide sequence ID" value="NZ_BAAANY010000017.1"/>
</dbReference>
<proteinExistence type="predicted"/>
<name>A0ABN2HMI4_9ACTN</name>